<dbReference type="EMBL" id="BJUD01000010">
    <property type="protein sequence ID" value="GEK28466.1"/>
    <property type="molecule type" value="Genomic_DNA"/>
</dbReference>
<comment type="similarity">
    <text evidence="1">Belongs to the zeta toxin family.</text>
</comment>
<dbReference type="InterPro" id="IPR010488">
    <property type="entry name" value="Zeta_toxin_domain"/>
</dbReference>
<sequence length="96" mass="10417">MKKNTTTGNRDDGALRYDPLNYVAKFKDELIASIFKYAQQNADEKVAIFTAGTPGSGKTEGVTSSFGDVAGTFAKLDPDDFRSFFPGYDGENAAEF</sequence>
<dbReference type="Proteomes" id="UP000051139">
    <property type="component" value="Unassembled WGS sequence"/>
</dbReference>
<dbReference type="AlphaFoldDB" id="A0A0R2KZB5"/>
<dbReference type="PATRIC" id="fig|348151.3.peg.441"/>
<reference evidence="9 12" key="2">
    <citation type="submission" date="2019-07" db="EMBL/GenBank/DDBJ databases">
        <title>Whole genome shotgun sequence of Lactobacillus siliginis NBRC 101315.</title>
        <authorList>
            <person name="Hosoyama A."/>
            <person name="Uohara A."/>
            <person name="Ohji S."/>
            <person name="Ichikawa N."/>
        </authorList>
    </citation>
    <scope>NUCLEOTIDE SEQUENCE [LARGE SCALE GENOMIC DNA]</scope>
    <source>
        <strain evidence="9 12">NBRC 101315</strain>
    </source>
</reference>
<evidence type="ECO:0000259" key="8">
    <source>
        <dbReference type="Pfam" id="PF06414"/>
    </source>
</evidence>
<proteinExistence type="inferred from homology"/>
<evidence type="ECO:0000256" key="2">
    <source>
        <dbReference type="ARBA" id="ARBA00011963"/>
    </source>
</evidence>
<evidence type="ECO:0000256" key="7">
    <source>
        <dbReference type="ARBA" id="ARBA00048178"/>
    </source>
</evidence>
<feature type="domain" description="Zeta toxin" evidence="8">
    <location>
        <begin position="40"/>
        <end position="90"/>
    </location>
</feature>
<dbReference type="InterPro" id="IPR027417">
    <property type="entry name" value="P-loop_NTPase"/>
</dbReference>
<evidence type="ECO:0000256" key="1">
    <source>
        <dbReference type="ARBA" id="ARBA00009104"/>
    </source>
</evidence>
<keyword evidence="5" id="KW-0067">ATP-binding</keyword>
<dbReference type="GO" id="GO:0005524">
    <property type="term" value="F:ATP binding"/>
    <property type="evidence" value="ECO:0007669"/>
    <property type="project" value="UniProtKB-KW"/>
</dbReference>
<comment type="caution">
    <text evidence="10">The sequence shown here is derived from an EMBL/GenBank/DDBJ whole genome shotgun (WGS) entry which is preliminary data.</text>
</comment>
<keyword evidence="4" id="KW-0547">Nucleotide-binding</keyword>
<evidence type="ECO:0000313" key="9">
    <source>
        <dbReference type="EMBL" id="GEK28466.1"/>
    </source>
</evidence>
<dbReference type="GO" id="GO:0016301">
    <property type="term" value="F:kinase activity"/>
    <property type="evidence" value="ECO:0007669"/>
    <property type="project" value="InterPro"/>
</dbReference>
<dbReference type="EMBL" id="JQCB01000012">
    <property type="protein sequence ID" value="KRN94891.1"/>
    <property type="molecule type" value="Genomic_DNA"/>
</dbReference>
<reference evidence="10 11" key="1">
    <citation type="journal article" date="2015" name="Genome Announc.">
        <title>Expanding the biotechnology potential of lactobacilli through comparative genomics of 213 strains and associated genera.</title>
        <authorList>
            <person name="Sun Z."/>
            <person name="Harris H.M."/>
            <person name="McCann A."/>
            <person name="Guo C."/>
            <person name="Argimon S."/>
            <person name="Zhang W."/>
            <person name="Yang X."/>
            <person name="Jeffery I.B."/>
            <person name="Cooney J.C."/>
            <person name="Kagawa T.F."/>
            <person name="Liu W."/>
            <person name="Song Y."/>
            <person name="Salvetti E."/>
            <person name="Wrobel A."/>
            <person name="Rasinkangas P."/>
            <person name="Parkhill J."/>
            <person name="Rea M.C."/>
            <person name="O'Sullivan O."/>
            <person name="Ritari J."/>
            <person name="Douillard F.P."/>
            <person name="Paul Ross R."/>
            <person name="Yang R."/>
            <person name="Briner A.E."/>
            <person name="Felis G.E."/>
            <person name="de Vos W.M."/>
            <person name="Barrangou R."/>
            <person name="Klaenhammer T.R."/>
            <person name="Caufield P.W."/>
            <person name="Cui Y."/>
            <person name="Zhang H."/>
            <person name="O'Toole P.W."/>
        </authorList>
    </citation>
    <scope>NUCLEOTIDE SEQUENCE [LARGE SCALE GENOMIC DNA]</scope>
    <source>
        <strain evidence="10 11">DSM 22696</strain>
    </source>
</reference>
<evidence type="ECO:0000313" key="12">
    <source>
        <dbReference type="Proteomes" id="UP000321429"/>
    </source>
</evidence>
<evidence type="ECO:0000256" key="3">
    <source>
        <dbReference type="ARBA" id="ARBA00022649"/>
    </source>
</evidence>
<keyword evidence="11" id="KW-1185">Reference proteome</keyword>
<dbReference type="EC" id="2.7.1.176" evidence="2"/>
<comment type="catalytic activity">
    <reaction evidence="7">
        <text>UDP-N-acetyl-alpha-D-glucosamine + ATP = UDP-N-acetyl-alpha-D-glucosamine 3'-phosphate + ADP + H(+)</text>
        <dbReference type="Rhea" id="RHEA:32671"/>
        <dbReference type="ChEBI" id="CHEBI:15378"/>
        <dbReference type="ChEBI" id="CHEBI:30616"/>
        <dbReference type="ChEBI" id="CHEBI:57705"/>
        <dbReference type="ChEBI" id="CHEBI:64353"/>
        <dbReference type="ChEBI" id="CHEBI:456216"/>
        <dbReference type="EC" id="2.7.1.176"/>
    </reaction>
</comment>
<gene>
    <name evidence="10" type="ORF">IV55_GL000434</name>
    <name evidence="9" type="ORF">LSI01_07770</name>
</gene>
<evidence type="ECO:0000313" key="11">
    <source>
        <dbReference type="Proteomes" id="UP000051139"/>
    </source>
</evidence>
<name>A0A0R2KZB5_9LACO</name>
<evidence type="ECO:0000256" key="6">
    <source>
        <dbReference type="ARBA" id="ARBA00032897"/>
    </source>
</evidence>
<protein>
    <recommendedName>
        <fullName evidence="6">UDP-N-acetylglucosamine kinase</fullName>
        <ecNumber evidence="2">2.7.1.176</ecNumber>
    </recommendedName>
    <alternativeName>
        <fullName evidence="6">UDP-N-acetylglucosamine kinase</fullName>
    </alternativeName>
</protein>
<dbReference type="Pfam" id="PF06414">
    <property type="entry name" value="Zeta_toxin"/>
    <property type="match status" value="1"/>
</dbReference>
<accession>A0A0R2KZB5</accession>
<dbReference type="Gene3D" id="3.40.50.300">
    <property type="entry name" value="P-loop containing nucleotide triphosphate hydrolases"/>
    <property type="match status" value="1"/>
</dbReference>
<dbReference type="Proteomes" id="UP000321429">
    <property type="component" value="Unassembled WGS sequence"/>
</dbReference>
<organism evidence="10 11">
    <name type="scientific">Furfurilactobacillus siliginis</name>
    <dbReference type="NCBI Taxonomy" id="348151"/>
    <lineage>
        <taxon>Bacteria</taxon>
        <taxon>Bacillati</taxon>
        <taxon>Bacillota</taxon>
        <taxon>Bacilli</taxon>
        <taxon>Lactobacillales</taxon>
        <taxon>Lactobacillaceae</taxon>
        <taxon>Furfurilactobacillus</taxon>
    </lineage>
</organism>
<evidence type="ECO:0000256" key="5">
    <source>
        <dbReference type="ARBA" id="ARBA00022840"/>
    </source>
</evidence>
<keyword evidence="3" id="KW-1277">Toxin-antitoxin system</keyword>
<evidence type="ECO:0000313" key="10">
    <source>
        <dbReference type="EMBL" id="KRN94891.1"/>
    </source>
</evidence>
<evidence type="ECO:0000256" key="4">
    <source>
        <dbReference type="ARBA" id="ARBA00022741"/>
    </source>
</evidence>
<dbReference type="STRING" id="348151.IV55_GL000434"/>